<keyword evidence="1" id="KW-0378">Hydrolase</keyword>
<comment type="caution">
    <text evidence="3">The sequence shown here is derived from an EMBL/GenBank/DDBJ whole genome shotgun (WGS) entry which is preliminary data.</text>
</comment>
<dbReference type="AlphaFoldDB" id="A0A0G0AWG4"/>
<organism evidence="3 4">
    <name type="scientific">Candidatus Woesebacteria bacterium GW2011_GWC2_31_9</name>
    <dbReference type="NCBI Taxonomy" id="1618586"/>
    <lineage>
        <taxon>Bacteria</taxon>
        <taxon>Candidatus Woeseibacteriota</taxon>
    </lineage>
</organism>
<evidence type="ECO:0000256" key="2">
    <source>
        <dbReference type="SAM" id="Phobius"/>
    </source>
</evidence>
<dbReference type="InterPro" id="IPR023365">
    <property type="entry name" value="Sortase_dom-sf"/>
</dbReference>
<dbReference type="Gene3D" id="2.40.260.10">
    <property type="entry name" value="Sortase"/>
    <property type="match status" value="1"/>
</dbReference>
<dbReference type="EMBL" id="LBOI01000019">
    <property type="protein sequence ID" value="KKP30955.1"/>
    <property type="molecule type" value="Genomic_DNA"/>
</dbReference>
<keyword evidence="2" id="KW-0812">Transmembrane</keyword>
<dbReference type="Proteomes" id="UP000034803">
    <property type="component" value="Unassembled WGS sequence"/>
</dbReference>
<gene>
    <name evidence="3" type="ORF">UR21_C0019G0001</name>
</gene>
<evidence type="ECO:0008006" key="5">
    <source>
        <dbReference type="Google" id="ProtNLM"/>
    </source>
</evidence>
<dbReference type="NCBIfam" id="TIGR01076">
    <property type="entry name" value="sortase_fam"/>
    <property type="match status" value="1"/>
</dbReference>
<keyword evidence="2" id="KW-1133">Transmembrane helix</keyword>
<evidence type="ECO:0000313" key="4">
    <source>
        <dbReference type="Proteomes" id="UP000034803"/>
    </source>
</evidence>
<keyword evidence="2" id="KW-0472">Membrane</keyword>
<sequence length="207" mass="23334">MKRKLIIRIAAIIFFLSGLTIIFSILYPIFSYQIKNPPPLISPLWEDKTLKASNWFEDKIKPEDFIVSKIETYTLSIPKLGIKNAITTIGGEDLSKSLIHYPGTALPGRIGNSVIFGHSALPIFFSPTNYKTIFATLPTLKIGDEIMVNYDGITYRYVIEQMFDVLPTDIQILEQDNSDSFISLVTCIPPGDPRNPRRLIVRARIAS</sequence>
<name>A0A0G0AWG4_9BACT</name>
<dbReference type="SUPFAM" id="SSF63817">
    <property type="entry name" value="Sortase"/>
    <property type="match status" value="1"/>
</dbReference>
<evidence type="ECO:0000256" key="1">
    <source>
        <dbReference type="ARBA" id="ARBA00022801"/>
    </source>
</evidence>
<feature type="transmembrane region" description="Helical" evidence="2">
    <location>
        <begin position="7"/>
        <end position="30"/>
    </location>
</feature>
<accession>A0A0G0AWG4</accession>
<evidence type="ECO:0000313" key="3">
    <source>
        <dbReference type="EMBL" id="KKP30955.1"/>
    </source>
</evidence>
<dbReference type="Pfam" id="PF04203">
    <property type="entry name" value="Sortase"/>
    <property type="match status" value="1"/>
</dbReference>
<reference evidence="3 4" key="1">
    <citation type="journal article" date="2015" name="Nature">
        <title>rRNA introns, odd ribosomes, and small enigmatic genomes across a large radiation of phyla.</title>
        <authorList>
            <person name="Brown C.T."/>
            <person name="Hug L.A."/>
            <person name="Thomas B.C."/>
            <person name="Sharon I."/>
            <person name="Castelle C.J."/>
            <person name="Singh A."/>
            <person name="Wilkins M.J."/>
            <person name="Williams K.H."/>
            <person name="Banfield J.F."/>
        </authorList>
    </citation>
    <scope>NUCLEOTIDE SEQUENCE [LARGE SCALE GENOMIC DNA]</scope>
</reference>
<proteinExistence type="predicted"/>
<dbReference type="InterPro" id="IPR005754">
    <property type="entry name" value="Sortase"/>
</dbReference>
<dbReference type="GO" id="GO:0016787">
    <property type="term" value="F:hydrolase activity"/>
    <property type="evidence" value="ECO:0007669"/>
    <property type="project" value="UniProtKB-KW"/>
</dbReference>
<protein>
    <recommendedName>
        <fullName evidence="5">Sortase family protein</fullName>
    </recommendedName>
</protein>